<accession>A0ABW8C353</accession>
<dbReference type="InterPro" id="IPR014457">
    <property type="entry name" value="UCP010260"/>
</dbReference>
<keyword evidence="4" id="KW-1185">Reference proteome</keyword>
<dbReference type="RefSeq" id="WP_399645366.1">
    <property type="nucleotide sequence ID" value="NZ_JBITYG010000002.1"/>
</dbReference>
<feature type="domain" description="DUF1990" evidence="2">
    <location>
        <begin position="22"/>
        <end position="177"/>
    </location>
</feature>
<dbReference type="PANTHER" id="PTHR34202:SF1">
    <property type="entry name" value="UPF0548 PROTEIN"/>
    <property type="match status" value="1"/>
</dbReference>
<dbReference type="Pfam" id="PF09348">
    <property type="entry name" value="DUF1990"/>
    <property type="match status" value="1"/>
</dbReference>
<name>A0ABW8C353_9ACTN</name>
<feature type="region of interest" description="Disordered" evidence="1">
    <location>
        <begin position="1"/>
        <end position="29"/>
    </location>
</feature>
<proteinExistence type="predicted"/>
<evidence type="ECO:0000256" key="1">
    <source>
        <dbReference type="SAM" id="MobiDB-lite"/>
    </source>
</evidence>
<dbReference type="InterPro" id="IPR018960">
    <property type="entry name" value="DUF1990"/>
</dbReference>
<comment type="caution">
    <text evidence="3">The sequence shown here is derived from an EMBL/GenBank/DDBJ whole genome shotgun (WGS) entry which is preliminary data.</text>
</comment>
<protein>
    <submittedName>
        <fullName evidence="3">DUF1990 family protein</fullName>
    </submittedName>
</protein>
<evidence type="ECO:0000259" key="2">
    <source>
        <dbReference type="Pfam" id="PF09348"/>
    </source>
</evidence>
<organism evidence="3 4">
    <name type="scientific">Streptomyces fildesensis</name>
    <dbReference type="NCBI Taxonomy" id="375757"/>
    <lineage>
        <taxon>Bacteria</taxon>
        <taxon>Bacillati</taxon>
        <taxon>Actinomycetota</taxon>
        <taxon>Actinomycetes</taxon>
        <taxon>Kitasatosporales</taxon>
        <taxon>Streptomycetaceae</taxon>
        <taxon>Streptomyces</taxon>
    </lineage>
</organism>
<dbReference type="EMBL" id="JBITYG010000002">
    <property type="protein sequence ID" value="MFI9100317.1"/>
    <property type="molecule type" value="Genomic_DNA"/>
</dbReference>
<sequence length="194" mass="21241">MTPNPGRKPVANAGPGRDQVPNYPEFGATRHEELPDGYRHLHHQVVIGRGRDVFERAGAAVTTWRMHRAAGVRIRAGAPRAEPGTAVECAIGVGPFRVVAPCRVVWTAYEAQRIGFAYGTLTGHPECGEESFVVELLPDESVRFTVTAFSRPGRWYTRLAGPLVPPCQRLYARHCGRTLRRLAAAPPEDEAPIG</sequence>
<dbReference type="Proteomes" id="UP001614394">
    <property type="component" value="Unassembled WGS sequence"/>
</dbReference>
<evidence type="ECO:0000313" key="4">
    <source>
        <dbReference type="Proteomes" id="UP001614394"/>
    </source>
</evidence>
<gene>
    <name evidence="3" type="ORF">ACIGXA_07310</name>
</gene>
<dbReference type="PANTHER" id="PTHR34202">
    <property type="entry name" value="UPF0548 PROTEIN"/>
    <property type="match status" value="1"/>
</dbReference>
<reference evidence="3 4" key="1">
    <citation type="submission" date="2024-10" db="EMBL/GenBank/DDBJ databases">
        <title>The Natural Products Discovery Center: Release of the First 8490 Sequenced Strains for Exploring Actinobacteria Biosynthetic Diversity.</title>
        <authorList>
            <person name="Kalkreuter E."/>
            <person name="Kautsar S.A."/>
            <person name="Yang D."/>
            <person name="Bader C.D."/>
            <person name="Teijaro C.N."/>
            <person name="Fluegel L."/>
            <person name="Davis C.M."/>
            <person name="Simpson J.R."/>
            <person name="Lauterbach L."/>
            <person name="Steele A.D."/>
            <person name="Gui C."/>
            <person name="Meng S."/>
            <person name="Li G."/>
            <person name="Viehrig K."/>
            <person name="Ye F."/>
            <person name="Su P."/>
            <person name="Kiefer A.F."/>
            <person name="Nichols A."/>
            <person name="Cepeda A.J."/>
            <person name="Yan W."/>
            <person name="Fan B."/>
            <person name="Jiang Y."/>
            <person name="Adhikari A."/>
            <person name="Zheng C.-J."/>
            <person name="Schuster L."/>
            <person name="Cowan T.M."/>
            <person name="Smanski M.J."/>
            <person name="Chevrette M.G."/>
            <person name="De Carvalho L.P.S."/>
            <person name="Shen B."/>
        </authorList>
    </citation>
    <scope>NUCLEOTIDE SEQUENCE [LARGE SCALE GENOMIC DNA]</scope>
    <source>
        <strain evidence="3 4">NPDC053399</strain>
    </source>
</reference>
<evidence type="ECO:0000313" key="3">
    <source>
        <dbReference type="EMBL" id="MFI9100317.1"/>
    </source>
</evidence>
<dbReference type="PIRSF" id="PIRSF010260">
    <property type="entry name" value="UCP010260"/>
    <property type="match status" value="1"/>
</dbReference>